<comment type="caution">
    <text evidence="2">The sequence shown here is derived from an EMBL/GenBank/DDBJ whole genome shotgun (WGS) entry which is preliminary data.</text>
</comment>
<dbReference type="RefSeq" id="WP_331301658.1">
    <property type="nucleotide sequence ID" value="NZ_MLCA01000004.1"/>
</dbReference>
<dbReference type="InterPro" id="IPR055259">
    <property type="entry name" value="YkvP/CgeB_Glyco_trans-like"/>
</dbReference>
<dbReference type="EMBL" id="MLCA01000004">
    <property type="protein sequence ID" value="MEE7490768.1"/>
    <property type="molecule type" value="Genomic_DNA"/>
</dbReference>
<gene>
    <name evidence="2" type="ORF">MOTC310_09970</name>
</gene>
<dbReference type="Pfam" id="PF13524">
    <property type="entry name" value="Glyco_trans_1_2"/>
    <property type="match status" value="1"/>
</dbReference>
<reference evidence="2 3" key="1">
    <citation type="journal article" date="2012" name="Genet. Mol. Biol.">
        <title>Analysis of 16S rRNA and mxaF genes revealing insights into Methylobacterium niche-specific plant association.</title>
        <authorList>
            <person name="Dourado M.N."/>
            <person name="Andreote F.D."/>
            <person name="Dini-Andreote F."/>
            <person name="Conti R."/>
            <person name="Araujo J.M."/>
            <person name="Araujo W.L."/>
        </authorList>
    </citation>
    <scope>NUCLEOTIDE SEQUENCE [LARGE SCALE GENOMIC DNA]</scope>
    <source>
        <strain evidence="2 3">TC3-10</strain>
    </source>
</reference>
<evidence type="ECO:0000313" key="2">
    <source>
        <dbReference type="EMBL" id="MEE7490768.1"/>
    </source>
</evidence>
<accession>A0ABU7TM78</accession>
<dbReference type="Proteomes" id="UP001355206">
    <property type="component" value="Unassembled WGS sequence"/>
</dbReference>
<sequence length="379" mass="40914">MSAAPMRLVVLGLSLSSSWGNGHATTYRALLKAFAGRGHDVLFLERDVPWYAQHRDLPDPDFCDLALYADLDGLEQHRAAIAAADAVIVGSYVPDGIAAGARVLEWARGARAFYDIDTPVTLAALEAGTCAYLAAGQIRDYDLYLSFTGGPTLRRLERAYGAPAARALYCSVDPEAYPALDRPARYDLSYLGTYSPDRQPTLERLLIEPARRAPELRFAVAGPQYPGGIDWPANVERIEHLPPDRHPDFYASSRYTLNVTRADMVRAGWSPSVRLFEAGACGTPVISDTWDGLDTLLVPEGEILLPDGPDAVLAILRGRSEAARRSLGAAARAAILARHTAAARAEELERFLGDARARPEPAGSESARSGAPDLAIIGH</sequence>
<proteinExistence type="predicted"/>
<evidence type="ECO:0000313" key="3">
    <source>
        <dbReference type="Proteomes" id="UP001355206"/>
    </source>
</evidence>
<dbReference type="Gene3D" id="3.40.50.2000">
    <property type="entry name" value="Glycogen Phosphorylase B"/>
    <property type="match status" value="1"/>
</dbReference>
<protein>
    <submittedName>
        <fullName evidence="2">Glycosyltransferase</fullName>
    </submittedName>
</protein>
<feature type="domain" description="Spore protein YkvP/CgeB glycosyl transferase-like" evidence="1">
    <location>
        <begin position="199"/>
        <end position="349"/>
    </location>
</feature>
<evidence type="ECO:0000259" key="1">
    <source>
        <dbReference type="Pfam" id="PF13524"/>
    </source>
</evidence>
<keyword evidence="3" id="KW-1185">Reference proteome</keyword>
<dbReference type="SUPFAM" id="SSF53756">
    <property type="entry name" value="UDP-Glycosyltransferase/glycogen phosphorylase"/>
    <property type="match status" value="1"/>
</dbReference>
<organism evidence="2 3">
    <name type="scientific">Methylobacterium oryzae</name>
    <dbReference type="NCBI Taxonomy" id="334852"/>
    <lineage>
        <taxon>Bacteria</taxon>
        <taxon>Pseudomonadati</taxon>
        <taxon>Pseudomonadota</taxon>
        <taxon>Alphaproteobacteria</taxon>
        <taxon>Hyphomicrobiales</taxon>
        <taxon>Methylobacteriaceae</taxon>
        <taxon>Methylobacterium</taxon>
    </lineage>
</organism>
<name>A0ABU7TM78_9HYPH</name>